<dbReference type="HAMAP" id="MF_00636">
    <property type="entry name" value="RapZ_like"/>
    <property type="match status" value="1"/>
</dbReference>
<evidence type="ECO:0000256" key="4">
    <source>
        <dbReference type="HAMAP-Rule" id="MF_00636"/>
    </source>
</evidence>
<organism evidence="7 8">
    <name type="scientific">Corynebacterium canis</name>
    <dbReference type="NCBI Taxonomy" id="679663"/>
    <lineage>
        <taxon>Bacteria</taxon>
        <taxon>Bacillati</taxon>
        <taxon>Actinomycetota</taxon>
        <taxon>Actinomycetes</taxon>
        <taxon>Mycobacteriales</taxon>
        <taxon>Corynebacteriaceae</taxon>
        <taxon>Corynebacterium</taxon>
    </lineage>
</organism>
<evidence type="ECO:0000313" key="8">
    <source>
        <dbReference type="Proteomes" id="UP000320791"/>
    </source>
</evidence>
<comment type="caution">
    <text evidence="4">Lacks conserved residue(s) required for the propagation of feature annotation.</text>
</comment>
<keyword evidence="1 4" id="KW-0547">Nucleotide-binding</keyword>
<dbReference type="GO" id="GO:0005524">
    <property type="term" value="F:ATP binding"/>
    <property type="evidence" value="ECO:0007669"/>
    <property type="project" value="UniProtKB-UniRule"/>
</dbReference>
<feature type="domain" description="RapZ C-terminal" evidence="6">
    <location>
        <begin position="173"/>
        <end position="292"/>
    </location>
</feature>
<proteinExistence type="inferred from homology"/>
<dbReference type="GO" id="GO:0005525">
    <property type="term" value="F:GTP binding"/>
    <property type="evidence" value="ECO:0007669"/>
    <property type="project" value="UniProtKB-UniRule"/>
</dbReference>
<sequence length="295" mass="32796">MGRMSERSIESAPVLITGMSGAGLSTAARVLEDLGWYVAHNLPPELIISFVEMCDSKNSPVDKIAVVSDVRSREFCGSLPEVIAVLRDHDINPTVLFMEARDDVLIKRFDTVRRTHPLQGSGTLQIGIERERIVLSQIKELADIVIDTSDLSIHDLRRAIETSFATIAKKRQHVTVQSFGFKHGAPRDADIVVDVRFLPNPFWEPELRPFRGTDKPVSDFVLRQAGAEPFISNFVEMLGNMTAGYRREGKNFITVGVGCTGGHHRSVAVSEEIARRLAEQDGLDVSVNHRDINRV</sequence>
<dbReference type="RefSeq" id="WP_146325711.1">
    <property type="nucleotide sequence ID" value="NZ_BAABLR010000054.1"/>
</dbReference>
<evidence type="ECO:0000256" key="3">
    <source>
        <dbReference type="ARBA" id="ARBA00023134"/>
    </source>
</evidence>
<feature type="domain" description="RapZ-like N-terminal" evidence="5">
    <location>
        <begin position="14"/>
        <end position="166"/>
    </location>
</feature>
<feature type="binding site" evidence="4">
    <location>
        <begin position="69"/>
        <end position="72"/>
    </location>
    <ligand>
        <name>GTP</name>
        <dbReference type="ChEBI" id="CHEBI:37565"/>
    </ligand>
</feature>
<keyword evidence="8" id="KW-1185">Reference proteome</keyword>
<dbReference type="OrthoDB" id="9784461at2"/>
<dbReference type="PIRSF" id="PIRSF005052">
    <property type="entry name" value="P-loopkin"/>
    <property type="match status" value="1"/>
</dbReference>
<protein>
    <submittedName>
        <fullName evidence="7">RNase adapter RapZ</fullName>
    </submittedName>
</protein>
<dbReference type="InterPro" id="IPR053930">
    <property type="entry name" value="RapZ-like_N"/>
</dbReference>
<accession>A0A5C5TV65</accession>
<dbReference type="AlphaFoldDB" id="A0A5C5TV65"/>
<keyword evidence="2 4" id="KW-0067">ATP-binding</keyword>
<evidence type="ECO:0000259" key="6">
    <source>
        <dbReference type="Pfam" id="PF22740"/>
    </source>
</evidence>
<evidence type="ECO:0000259" key="5">
    <source>
        <dbReference type="Pfam" id="PF03668"/>
    </source>
</evidence>
<dbReference type="Pfam" id="PF22740">
    <property type="entry name" value="PapZ_C"/>
    <property type="match status" value="1"/>
</dbReference>
<evidence type="ECO:0000313" key="7">
    <source>
        <dbReference type="EMBL" id="TWT17125.1"/>
    </source>
</evidence>
<dbReference type="Pfam" id="PF03668">
    <property type="entry name" value="RapZ-like_N"/>
    <property type="match status" value="1"/>
</dbReference>
<dbReference type="InterPro" id="IPR027417">
    <property type="entry name" value="P-loop_NTPase"/>
</dbReference>
<dbReference type="PANTHER" id="PTHR30448">
    <property type="entry name" value="RNASE ADAPTER PROTEIN RAPZ"/>
    <property type="match status" value="1"/>
</dbReference>
<reference evidence="7 8" key="1">
    <citation type="submission" date="2019-08" db="EMBL/GenBank/DDBJ databases">
        <authorList>
            <person name="Lei W."/>
        </authorList>
    </citation>
    <scope>NUCLEOTIDE SEQUENCE [LARGE SCALE GENOMIC DNA]</scope>
    <source>
        <strain evidence="7 8">CCUG 58627</strain>
    </source>
</reference>
<dbReference type="SUPFAM" id="SSF52540">
    <property type="entry name" value="P-loop containing nucleoside triphosphate hydrolases"/>
    <property type="match status" value="1"/>
</dbReference>
<dbReference type="InterPro" id="IPR005337">
    <property type="entry name" value="RapZ-like"/>
</dbReference>
<keyword evidence="3 4" id="KW-0342">GTP-binding</keyword>
<dbReference type="EMBL" id="VOHM01000045">
    <property type="protein sequence ID" value="TWT17125.1"/>
    <property type="molecule type" value="Genomic_DNA"/>
</dbReference>
<gene>
    <name evidence="7" type="primary">rapZ</name>
    <name evidence="7" type="ORF">FRX94_12680</name>
</gene>
<evidence type="ECO:0000256" key="1">
    <source>
        <dbReference type="ARBA" id="ARBA00022741"/>
    </source>
</evidence>
<dbReference type="Proteomes" id="UP000320791">
    <property type="component" value="Unassembled WGS sequence"/>
</dbReference>
<evidence type="ECO:0000256" key="2">
    <source>
        <dbReference type="ARBA" id="ARBA00022840"/>
    </source>
</evidence>
<dbReference type="InterPro" id="IPR053931">
    <property type="entry name" value="RapZ_C"/>
</dbReference>
<comment type="caution">
    <text evidence="7">The sequence shown here is derived from an EMBL/GenBank/DDBJ whole genome shotgun (WGS) entry which is preliminary data.</text>
</comment>
<dbReference type="PANTHER" id="PTHR30448:SF0">
    <property type="entry name" value="RNASE ADAPTER PROTEIN RAPZ"/>
    <property type="match status" value="1"/>
</dbReference>
<dbReference type="NCBIfam" id="NF003828">
    <property type="entry name" value="PRK05416.1"/>
    <property type="match status" value="1"/>
</dbReference>
<name>A0A5C5TV65_9CORY</name>